<gene>
    <name evidence="2" type="ORF">NCTC12965_03871</name>
</gene>
<evidence type="ECO:0000313" key="2">
    <source>
        <dbReference type="EMBL" id="VTR36004.1"/>
    </source>
</evidence>
<dbReference type="AlphaFoldDB" id="A0A4U9V075"/>
<proteinExistence type="predicted"/>
<dbReference type="EMBL" id="CABEEZ010000082">
    <property type="protein sequence ID" value="VTR36004.1"/>
    <property type="molecule type" value="Genomic_DNA"/>
</dbReference>
<organism evidence="2">
    <name type="scientific">Serratia fonticola</name>
    <dbReference type="NCBI Taxonomy" id="47917"/>
    <lineage>
        <taxon>Bacteria</taxon>
        <taxon>Pseudomonadati</taxon>
        <taxon>Pseudomonadota</taxon>
        <taxon>Gammaproteobacteria</taxon>
        <taxon>Enterobacterales</taxon>
        <taxon>Yersiniaceae</taxon>
        <taxon>Serratia</taxon>
    </lineage>
</organism>
<protein>
    <submittedName>
        <fullName evidence="2">Uncharacterized protein</fullName>
    </submittedName>
</protein>
<sequence>MKPHYSIFLVLPLLVYSSLSLATPNCAIKEQKLREQLEYATRYGNVHRVEGLIVPWPMCRPTATVVIKAVIIDTIMRQPLSRSNLIASMKLPKSSER</sequence>
<keyword evidence="1" id="KW-0732">Signal</keyword>
<feature type="signal peptide" evidence="1">
    <location>
        <begin position="1"/>
        <end position="22"/>
    </location>
</feature>
<feature type="chain" id="PRO_5020389508" evidence="1">
    <location>
        <begin position="23"/>
        <end position="97"/>
    </location>
</feature>
<evidence type="ECO:0000256" key="1">
    <source>
        <dbReference type="SAM" id="SignalP"/>
    </source>
</evidence>
<accession>A0A4U9V075</accession>
<dbReference type="Pfam" id="PF06476">
    <property type="entry name" value="DUF1090"/>
    <property type="match status" value="1"/>
</dbReference>
<name>A0A4U9V075_SERFO</name>
<dbReference type="InterPro" id="IPR009468">
    <property type="entry name" value="DUF1090"/>
</dbReference>
<reference evidence="2" key="1">
    <citation type="submission" date="2019-05" db="EMBL/GenBank/DDBJ databases">
        <authorList>
            <consortium name="Pathogen Informatics"/>
        </authorList>
    </citation>
    <scope>NUCLEOTIDE SEQUENCE [LARGE SCALE GENOMIC DNA]</scope>
    <source>
        <strain evidence="2">NCTC12965</strain>
    </source>
</reference>